<accession>A0A8S0QWQ3</accession>
<dbReference type="SUPFAM" id="SSF57667">
    <property type="entry name" value="beta-beta-alpha zinc fingers"/>
    <property type="match status" value="1"/>
</dbReference>
<keyword evidence="1" id="KW-0479">Metal-binding</keyword>
<dbReference type="EMBL" id="CACTIH010001971">
    <property type="protein sequence ID" value="CAA2970360.1"/>
    <property type="molecule type" value="Genomic_DNA"/>
</dbReference>
<dbReference type="PANTHER" id="PTHR45730">
    <property type="entry name" value="ZINC FINGER PROTEIN JAGGED"/>
    <property type="match status" value="1"/>
</dbReference>
<dbReference type="PANTHER" id="PTHR45730:SF109">
    <property type="entry name" value="ZINC FINGER PROTEIN KNUCKLES"/>
    <property type="match status" value="1"/>
</dbReference>
<keyword evidence="1" id="KW-0863">Zinc-finger</keyword>
<dbReference type="InterPro" id="IPR013087">
    <property type="entry name" value="Znf_C2H2_type"/>
</dbReference>
<evidence type="ECO:0000256" key="1">
    <source>
        <dbReference type="PROSITE-ProRule" id="PRU00042"/>
    </source>
</evidence>
<dbReference type="AlphaFoldDB" id="A0A8S0QWQ3"/>
<dbReference type="Proteomes" id="UP000594638">
    <property type="component" value="Unassembled WGS sequence"/>
</dbReference>
<evidence type="ECO:0000313" key="5">
    <source>
        <dbReference type="Proteomes" id="UP000594638"/>
    </source>
</evidence>
<feature type="region of interest" description="Disordered" evidence="2">
    <location>
        <begin position="1"/>
        <end position="62"/>
    </location>
</feature>
<keyword evidence="1" id="KW-0862">Zinc</keyword>
<feature type="compositionally biased region" description="Basic and acidic residues" evidence="2">
    <location>
        <begin position="1"/>
        <end position="21"/>
    </location>
</feature>
<comment type="caution">
    <text evidence="4">The sequence shown here is derived from an EMBL/GenBank/DDBJ whole genome shotgun (WGS) entry which is preliminary data.</text>
</comment>
<dbReference type="PROSITE" id="PS50157">
    <property type="entry name" value="ZINC_FINGER_C2H2_2"/>
    <property type="match status" value="1"/>
</dbReference>
<organism evidence="4 5">
    <name type="scientific">Olea europaea subsp. europaea</name>
    <dbReference type="NCBI Taxonomy" id="158383"/>
    <lineage>
        <taxon>Eukaryota</taxon>
        <taxon>Viridiplantae</taxon>
        <taxon>Streptophyta</taxon>
        <taxon>Embryophyta</taxon>
        <taxon>Tracheophyta</taxon>
        <taxon>Spermatophyta</taxon>
        <taxon>Magnoliopsida</taxon>
        <taxon>eudicotyledons</taxon>
        <taxon>Gunneridae</taxon>
        <taxon>Pentapetalae</taxon>
        <taxon>asterids</taxon>
        <taxon>lamiids</taxon>
        <taxon>Lamiales</taxon>
        <taxon>Oleaceae</taxon>
        <taxon>Oleeae</taxon>
        <taxon>Olea</taxon>
    </lineage>
</organism>
<dbReference type="Pfam" id="PF13912">
    <property type="entry name" value="zf-C2H2_6"/>
    <property type="match status" value="1"/>
</dbReference>
<dbReference type="GO" id="GO:0003700">
    <property type="term" value="F:DNA-binding transcription factor activity"/>
    <property type="evidence" value="ECO:0007669"/>
    <property type="project" value="InterPro"/>
</dbReference>
<dbReference type="PROSITE" id="PS00028">
    <property type="entry name" value="ZINC_FINGER_C2H2_1"/>
    <property type="match status" value="1"/>
</dbReference>
<sequence>MLEESPHNDVQEDGLSSKEIIDQSQSNEGLNNHLSKSVRASPPPKLAGSSENPHPIPPVDEEEEREYGCRYCEKVFSNKQALGGHMNAHKLERTIEKNILNRQMANTAYPPHNNFNGWFFYRSQEFFNRAMMNMPYFAQQCTMHHGIMCYGRAPRPLPRINEGYPGWPMPVPGNVTQFMAHPRSLHVENLPPTIHFSTPRSVPSRNFLGEISNLQMNGQDSGVENDSGLDLTLRL</sequence>
<dbReference type="InterPro" id="IPR045320">
    <property type="entry name" value="JAGGED/SL1-like"/>
</dbReference>
<evidence type="ECO:0000313" key="4">
    <source>
        <dbReference type="EMBL" id="CAA2970360.1"/>
    </source>
</evidence>
<feature type="compositionally biased region" description="Polar residues" evidence="2">
    <location>
        <begin position="22"/>
        <end position="35"/>
    </location>
</feature>
<feature type="domain" description="C2H2-type" evidence="3">
    <location>
        <begin position="67"/>
        <end position="94"/>
    </location>
</feature>
<evidence type="ECO:0000259" key="3">
    <source>
        <dbReference type="PROSITE" id="PS50157"/>
    </source>
</evidence>
<dbReference type="OrthoDB" id="10346052at2759"/>
<dbReference type="Gene3D" id="3.30.160.60">
    <property type="entry name" value="Classic Zinc Finger"/>
    <property type="match status" value="1"/>
</dbReference>
<name>A0A8S0QWQ3_OLEEU</name>
<reference evidence="4 5" key="1">
    <citation type="submission" date="2019-12" db="EMBL/GenBank/DDBJ databases">
        <authorList>
            <person name="Alioto T."/>
            <person name="Alioto T."/>
            <person name="Gomez Garrido J."/>
        </authorList>
    </citation>
    <scope>NUCLEOTIDE SEQUENCE [LARGE SCALE GENOMIC DNA]</scope>
</reference>
<dbReference type="GO" id="GO:0008270">
    <property type="term" value="F:zinc ion binding"/>
    <property type="evidence" value="ECO:0007669"/>
    <property type="project" value="UniProtKB-KW"/>
</dbReference>
<dbReference type="Gramene" id="OE9A066861T1">
    <property type="protein sequence ID" value="OE9A066861C1"/>
    <property type="gene ID" value="OE9A066861"/>
</dbReference>
<evidence type="ECO:0000256" key="2">
    <source>
        <dbReference type="SAM" id="MobiDB-lite"/>
    </source>
</evidence>
<proteinExistence type="predicted"/>
<protein>
    <submittedName>
        <fullName evidence="4">Zinc finger 1-like</fullName>
    </submittedName>
</protein>
<keyword evidence="5" id="KW-1185">Reference proteome</keyword>
<gene>
    <name evidence="4" type="ORF">OLEA9_A066861</name>
</gene>
<dbReference type="InterPro" id="IPR036236">
    <property type="entry name" value="Znf_C2H2_sf"/>
</dbReference>